<dbReference type="InterPro" id="IPR012309">
    <property type="entry name" value="DNA_ligase_ATP-dep_C"/>
</dbReference>
<name>A0ABU0WTQ8_9PSEU</name>
<feature type="domain" description="DNA ligase ATP-dependent C-terminal" evidence="2">
    <location>
        <begin position="18"/>
        <end position="63"/>
    </location>
</feature>
<evidence type="ECO:0000313" key="3">
    <source>
        <dbReference type="EMBL" id="MDQ2583216.1"/>
    </source>
</evidence>
<proteinExistence type="predicted"/>
<accession>A0ABU0WTQ8</accession>
<keyword evidence="4" id="KW-1185">Reference proteome</keyword>
<evidence type="ECO:0000256" key="1">
    <source>
        <dbReference type="ARBA" id="ARBA00012727"/>
    </source>
</evidence>
<dbReference type="SUPFAM" id="SSF50249">
    <property type="entry name" value="Nucleic acid-binding proteins"/>
    <property type="match status" value="1"/>
</dbReference>
<dbReference type="Gene3D" id="2.40.50.140">
    <property type="entry name" value="Nucleic acid-binding proteins"/>
    <property type="match status" value="1"/>
</dbReference>
<dbReference type="RefSeq" id="WP_371320607.1">
    <property type="nucleotide sequence ID" value="NZ_NSDM01000001.1"/>
</dbReference>
<dbReference type="EC" id="6.5.1.1" evidence="1"/>
<sequence>MSCPRFSPAWSHRQAQRRSGTVGSLLLGAYDEPGLVRIGHAGTGFTDGAPTDVRRRLTALRRSIRRHASIRCVYPLVPVVKRGVRHGREIARGPALR</sequence>
<dbReference type="InterPro" id="IPR012340">
    <property type="entry name" value="NA-bd_OB-fold"/>
</dbReference>
<protein>
    <recommendedName>
        <fullName evidence="1">DNA ligase (ATP)</fullName>
        <ecNumber evidence="1">6.5.1.1</ecNumber>
    </recommendedName>
</protein>
<dbReference type="EMBL" id="NSDM01000001">
    <property type="protein sequence ID" value="MDQ2583216.1"/>
    <property type="molecule type" value="Genomic_DNA"/>
</dbReference>
<gene>
    <name evidence="3" type="ORF">CKY47_04275</name>
</gene>
<organism evidence="3 4">
    <name type="scientific">Saccharothrix yanglingensis</name>
    <dbReference type="NCBI Taxonomy" id="659496"/>
    <lineage>
        <taxon>Bacteria</taxon>
        <taxon>Bacillati</taxon>
        <taxon>Actinomycetota</taxon>
        <taxon>Actinomycetes</taxon>
        <taxon>Pseudonocardiales</taxon>
        <taxon>Pseudonocardiaceae</taxon>
        <taxon>Saccharothrix</taxon>
    </lineage>
</organism>
<evidence type="ECO:0000313" key="4">
    <source>
        <dbReference type="Proteomes" id="UP001225605"/>
    </source>
</evidence>
<dbReference type="Pfam" id="PF04679">
    <property type="entry name" value="DNA_ligase_A_C"/>
    <property type="match status" value="1"/>
</dbReference>
<evidence type="ECO:0000259" key="2">
    <source>
        <dbReference type="Pfam" id="PF04679"/>
    </source>
</evidence>
<dbReference type="Proteomes" id="UP001225605">
    <property type="component" value="Unassembled WGS sequence"/>
</dbReference>
<reference evidence="3 4" key="1">
    <citation type="submission" date="2017-06" db="EMBL/GenBank/DDBJ databases">
        <title>Cultured bacterium strain Saccharothrix yanglingensis Hhs.015.</title>
        <authorList>
            <person name="Xia Y."/>
        </authorList>
    </citation>
    <scope>NUCLEOTIDE SEQUENCE [LARGE SCALE GENOMIC DNA]</scope>
    <source>
        <strain evidence="3 4">Hhs.015</strain>
    </source>
</reference>
<comment type="caution">
    <text evidence="3">The sequence shown here is derived from an EMBL/GenBank/DDBJ whole genome shotgun (WGS) entry which is preliminary data.</text>
</comment>